<evidence type="ECO:0000256" key="3">
    <source>
        <dbReference type="ARBA" id="ARBA00022759"/>
    </source>
</evidence>
<comment type="caution">
    <text evidence="7">The sequence shown here is derived from an EMBL/GenBank/DDBJ whole genome shotgun (WGS) entry which is preliminary data.</text>
</comment>
<dbReference type="SUPFAM" id="SSF48537">
    <property type="entry name" value="Phospholipase C/P1 nuclease"/>
    <property type="match status" value="1"/>
</dbReference>
<keyword evidence="1" id="KW-0540">Nuclease</keyword>
<dbReference type="RefSeq" id="WP_243359025.1">
    <property type="nucleotide sequence ID" value="NZ_JALGBH010000001.1"/>
</dbReference>
<dbReference type="InterPro" id="IPR003154">
    <property type="entry name" value="S1/P1nuclease"/>
</dbReference>
<accession>A0ABS9ZSU1</accession>
<dbReference type="CDD" id="cd11010">
    <property type="entry name" value="S1-P1_nuclease"/>
    <property type="match status" value="1"/>
</dbReference>
<dbReference type="Pfam" id="PF02265">
    <property type="entry name" value="S1-P1_nuclease"/>
    <property type="match status" value="1"/>
</dbReference>
<dbReference type="Proteomes" id="UP001165460">
    <property type="component" value="Unassembled WGS sequence"/>
</dbReference>
<keyword evidence="5" id="KW-1015">Disulfide bond</keyword>
<gene>
    <name evidence="7" type="ORF">MMF97_03000</name>
</gene>
<name>A0ABS9ZSU1_9SPHI</name>
<evidence type="ECO:0000256" key="5">
    <source>
        <dbReference type="ARBA" id="ARBA00023157"/>
    </source>
</evidence>
<keyword evidence="6" id="KW-0325">Glycoprotein</keyword>
<keyword evidence="8" id="KW-1185">Reference proteome</keyword>
<evidence type="ECO:0000256" key="1">
    <source>
        <dbReference type="ARBA" id="ARBA00022722"/>
    </source>
</evidence>
<dbReference type="InterPro" id="IPR008947">
    <property type="entry name" value="PLipase_C/P1_nuclease_dom_sf"/>
</dbReference>
<evidence type="ECO:0000256" key="2">
    <source>
        <dbReference type="ARBA" id="ARBA00022723"/>
    </source>
</evidence>
<keyword evidence="4" id="KW-0378">Hydrolase</keyword>
<dbReference type="PANTHER" id="PTHR33146:SF26">
    <property type="entry name" value="ENDONUCLEASE 4"/>
    <property type="match status" value="1"/>
</dbReference>
<organism evidence="7 8">
    <name type="scientific">Pedobacter montanisoli</name>
    <dbReference type="NCBI Taxonomy" id="2923277"/>
    <lineage>
        <taxon>Bacteria</taxon>
        <taxon>Pseudomonadati</taxon>
        <taxon>Bacteroidota</taxon>
        <taxon>Sphingobacteriia</taxon>
        <taxon>Sphingobacteriales</taxon>
        <taxon>Sphingobacteriaceae</taxon>
        <taxon>Pedobacter</taxon>
    </lineage>
</organism>
<evidence type="ECO:0000256" key="4">
    <source>
        <dbReference type="ARBA" id="ARBA00022801"/>
    </source>
</evidence>
<evidence type="ECO:0000256" key="6">
    <source>
        <dbReference type="ARBA" id="ARBA00023180"/>
    </source>
</evidence>
<evidence type="ECO:0000313" key="7">
    <source>
        <dbReference type="EMBL" id="MCJ0741665.1"/>
    </source>
</evidence>
<dbReference type="PANTHER" id="PTHR33146">
    <property type="entry name" value="ENDONUCLEASE 4"/>
    <property type="match status" value="1"/>
</dbReference>
<keyword evidence="2" id="KW-0479">Metal-binding</keyword>
<sequence>MKLIKKLIFVAVLTYLPYAANAWGLLGHRIVGEIAESYLNPNARKAVKEILGSESMAITANWPDFIKSDSSYNYLSSWHYVNLPENLDKIGVNNYLENMTEANIYNKTNEMIALLKNKQTPAAQKLLALRMLIHLVGDMHQPMHTARKEDLGGNRITVNWFGQKSNLHRVWDEQLIDYQQLSYTEYTKAINSPTTAQLAEWKKGNIKDYIFESYEICNKIYATGIKNDDKLSYRYNFDWISTVNSQLLKGGIRLANILNGIYG</sequence>
<reference evidence="7" key="1">
    <citation type="submission" date="2022-03" db="EMBL/GenBank/DDBJ databases">
        <authorList>
            <person name="Woo C.Y."/>
        </authorList>
    </citation>
    <scope>NUCLEOTIDE SEQUENCE</scope>
    <source>
        <strain evidence="7">CYS-01</strain>
    </source>
</reference>
<keyword evidence="3" id="KW-0255">Endonuclease</keyword>
<evidence type="ECO:0000313" key="8">
    <source>
        <dbReference type="Proteomes" id="UP001165460"/>
    </source>
</evidence>
<dbReference type="EMBL" id="JALGBH010000001">
    <property type="protein sequence ID" value="MCJ0741665.1"/>
    <property type="molecule type" value="Genomic_DNA"/>
</dbReference>
<proteinExistence type="predicted"/>
<dbReference type="Gene3D" id="1.10.575.10">
    <property type="entry name" value="P1 Nuclease"/>
    <property type="match status" value="1"/>
</dbReference>
<protein>
    <submittedName>
        <fullName evidence="7">S1/P1 nuclease</fullName>
    </submittedName>
</protein>